<keyword evidence="3" id="KW-1185">Reference proteome</keyword>
<dbReference type="EMBL" id="MU003783">
    <property type="protein sequence ID" value="KAF2722299.1"/>
    <property type="molecule type" value="Genomic_DNA"/>
</dbReference>
<dbReference type="AlphaFoldDB" id="A0A9P4QCI0"/>
<sequence>MSSPEEPSKEPEASGFDPNAILRGAQLTIVGSNRALQNPGLFTSQHYRQAALAVAAGIAIRLVIAIPTLLIRLTLKTIGLFADLDGSTWDEDVIEGLEFIEHSVLQIPFFLMSFMRYLSPTMDNVFMDSLDWVDRTYIQKHKGENPDDLRAMYYPNLKLYDGYAWPKQKKEGMSKRKALQAFLMRFGRKAALSLAIYAASFLPYVGKLVLPAASFYTFNRSAGLGPAVAVFGSGLVLPKRYLVMFLQSYFSSRSLMRELLEPYFSRIHYDKAQKRAWFHDREGVLYGFALAFFMMIKVPLVGVLVYGIAEASTAYLITKITEPPPLPADVEHFKQNDVRWHYKQAFLDLPLEGIDHFNIGNVKGKLERHAPELKGKAFT</sequence>
<keyword evidence="1" id="KW-0472">Membrane</keyword>
<dbReference type="PANTHER" id="PTHR38421:SF1">
    <property type="entry name" value="TRANSMEMBRANE PROTEIN"/>
    <property type="match status" value="1"/>
</dbReference>
<evidence type="ECO:0000313" key="3">
    <source>
        <dbReference type="Proteomes" id="UP000799441"/>
    </source>
</evidence>
<accession>A0A9P4QCI0</accession>
<gene>
    <name evidence="2" type="ORF">K431DRAFT_222263</name>
</gene>
<comment type="caution">
    <text evidence="2">The sequence shown here is derived from an EMBL/GenBank/DDBJ whole genome shotgun (WGS) entry which is preliminary data.</text>
</comment>
<feature type="transmembrane region" description="Helical" evidence="1">
    <location>
        <begin position="186"/>
        <end position="206"/>
    </location>
</feature>
<keyword evidence="1" id="KW-0812">Transmembrane</keyword>
<evidence type="ECO:0008006" key="4">
    <source>
        <dbReference type="Google" id="ProtNLM"/>
    </source>
</evidence>
<dbReference type="OrthoDB" id="10041630at2759"/>
<proteinExistence type="predicted"/>
<keyword evidence="1" id="KW-1133">Transmembrane helix</keyword>
<dbReference type="Proteomes" id="UP000799441">
    <property type="component" value="Unassembled WGS sequence"/>
</dbReference>
<feature type="transmembrane region" description="Helical" evidence="1">
    <location>
        <begin position="284"/>
        <end position="309"/>
    </location>
</feature>
<dbReference type="PANTHER" id="PTHR38421">
    <property type="entry name" value="TRANSMEMBRANE PROTEIN USGS"/>
    <property type="match status" value="1"/>
</dbReference>
<feature type="transmembrane region" description="Helical" evidence="1">
    <location>
        <begin position="218"/>
        <end position="237"/>
    </location>
</feature>
<name>A0A9P4QCI0_9PEZI</name>
<feature type="transmembrane region" description="Helical" evidence="1">
    <location>
        <begin position="50"/>
        <end position="71"/>
    </location>
</feature>
<evidence type="ECO:0000313" key="2">
    <source>
        <dbReference type="EMBL" id="KAF2722299.1"/>
    </source>
</evidence>
<organism evidence="2 3">
    <name type="scientific">Polychaeton citri CBS 116435</name>
    <dbReference type="NCBI Taxonomy" id="1314669"/>
    <lineage>
        <taxon>Eukaryota</taxon>
        <taxon>Fungi</taxon>
        <taxon>Dikarya</taxon>
        <taxon>Ascomycota</taxon>
        <taxon>Pezizomycotina</taxon>
        <taxon>Dothideomycetes</taxon>
        <taxon>Dothideomycetidae</taxon>
        <taxon>Capnodiales</taxon>
        <taxon>Capnodiaceae</taxon>
        <taxon>Polychaeton</taxon>
    </lineage>
</organism>
<protein>
    <recommendedName>
        <fullName evidence="4">Transmembrane protein UsgS</fullName>
    </recommendedName>
</protein>
<reference evidence="2" key="1">
    <citation type="journal article" date="2020" name="Stud. Mycol.">
        <title>101 Dothideomycetes genomes: a test case for predicting lifestyles and emergence of pathogens.</title>
        <authorList>
            <person name="Haridas S."/>
            <person name="Albert R."/>
            <person name="Binder M."/>
            <person name="Bloem J."/>
            <person name="Labutti K."/>
            <person name="Salamov A."/>
            <person name="Andreopoulos B."/>
            <person name="Baker S."/>
            <person name="Barry K."/>
            <person name="Bills G."/>
            <person name="Bluhm B."/>
            <person name="Cannon C."/>
            <person name="Castanera R."/>
            <person name="Culley D."/>
            <person name="Daum C."/>
            <person name="Ezra D."/>
            <person name="Gonzalez J."/>
            <person name="Henrissat B."/>
            <person name="Kuo A."/>
            <person name="Liang C."/>
            <person name="Lipzen A."/>
            <person name="Lutzoni F."/>
            <person name="Magnuson J."/>
            <person name="Mondo S."/>
            <person name="Nolan M."/>
            <person name="Ohm R."/>
            <person name="Pangilinan J."/>
            <person name="Park H.-J."/>
            <person name="Ramirez L."/>
            <person name="Alfaro M."/>
            <person name="Sun H."/>
            <person name="Tritt A."/>
            <person name="Yoshinaga Y."/>
            <person name="Zwiers L.-H."/>
            <person name="Turgeon B."/>
            <person name="Goodwin S."/>
            <person name="Spatafora J."/>
            <person name="Crous P."/>
            <person name="Grigoriev I."/>
        </authorList>
    </citation>
    <scope>NUCLEOTIDE SEQUENCE</scope>
    <source>
        <strain evidence="2">CBS 116435</strain>
    </source>
</reference>
<evidence type="ECO:0000256" key="1">
    <source>
        <dbReference type="SAM" id="Phobius"/>
    </source>
</evidence>